<keyword evidence="2" id="KW-1133">Transmembrane helix</keyword>
<name>A0ABV7Q603_9ACTN</name>
<sequence length="363" mass="37038">MSQPQNYGGPPEGRDPYESSGGSGPVRPEGGPNPQQPPAGPGPQQPPSGPDPQYPPQGPQQQPGAPYPPGSTGSPYVSGGGASYPGPSGPQVPGAQGPPYPPPGGPGGYQQSPYGPPPSGGRRTGLIVGIVIAVGVLLAGVIGLIGVNMLRNGDDEAASDPTTQASPEDEETTGPPATVDAVGKCLPEQPLLAAFGFDFNTACDSATAFWQVTNASDSTGATVEADGTLTDNQVAIDLCGTEYGGFQLGELWKDFYFTYDSTTGLVEQLLCVEAIGNPDASGRLPITPDTGSCFDDSDQWWTVSCEQPSAVYVVVDTVAVDPPAVMTSDEADTATAPCSGGTLFWQVVDVEGRTTGILCGDQH</sequence>
<feature type="region of interest" description="Disordered" evidence="1">
    <location>
        <begin position="1"/>
        <end position="120"/>
    </location>
</feature>
<feature type="transmembrane region" description="Helical" evidence="2">
    <location>
        <begin position="126"/>
        <end position="150"/>
    </location>
</feature>
<dbReference type="EMBL" id="JBHRWO010000021">
    <property type="protein sequence ID" value="MFC3495277.1"/>
    <property type="molecule type" value="Genomic_DNA"/>
</dbReference>
<evidence type="ECO:0000313" key="4">
    <source>
        <dbReference type="Proteomes" id="UP001595712"/>
    </source>
</evidence>
<reference evidence="4" key="1">
    <citation type="journal article" date="2019" name="Int. J. Syst. Evol. Microbiol.">
        <title>The Global Catalogue of Microorganisms (GCM) 10K type strain sequencing project: providing services to taxonomists for standard genome sequencing and annotation.</title>
        <authorList>
            <consortium name="The Broad Institute Genomics Platform"/>
            <consortium name="The Broad Institute Genome Sequencing Center for Infectious Disease"/>
            <person name="Wu L."/>
            <person name="Ma J."/>
        </authorList>
    </citation>
    <scope>NUCLEOTIDE SEQUENCE [LARGE SCALE GENOMIC DNA]</scope>
    <source>
        <strain evidence="4">CGMCC 4.7396</strain>
    </source>
</reference>
<feature type="compositionally biased region" description="Pro residues" evidence="1">
    <location>
        <begin position="96"/>
        <end position="105"/>
    </location>
</feature>
<keyword evidence="2" id="KW-0812">Transmembrane</keyword>
<evidence type="ECO:0000313" key="3">
    <source>
        <dbReference type="EMBL" id="MFC3495277.1"/>
    </source>
</evidence>
<feature type="compositionally biased region" description="Pro residues" evidence="1">
    <location>
        <begin position="34"/>
        <end position="58"/>
    </location>
</feature>
<accession>A0ABV7Q603</accession>
<feature type="compositionally biased region" description="Low complexity" evidence="1">
    <location>
        <begin position="84"/>
        <end position="95"/>
    </location>
</feature>
<keyword evidence="4" id="KW-1185">Reference proteome</keyword>
<feature type="region of interest" description="Disordered" evidence="1">
    <location>
        <begin position="155"/>
        <end position="177"/>
    </location>
</feature>
<evidence type="ECO:0000256" key="1">
    <source>
        <dbReference type="SAM" id="MobiDB-lite"/>
    </source>
</evidence>
<gene>
    <name evidence="3" type="ORF">ACFO8M_22545</name>
</gene>
<keyword evidence="2" id="KW-0472">Membrane</keyword>
<proteinExistence type="predicted"/>
<protein>
    <submittedName>
        <fullName evidence="3">Uncharacterized protein</fullName>
    </submittedName>
</protein>
<dbReference type="RefSeq" id="WP_387979800.1">
    <property type="nucleotide sequence ID" value="NZ_JBHRWO010000021.1"/>
</dbReference>
<organism evidence="3 4">
    <name type="scientific">Glycomyces rhizosphaerae</name>
    <dbReference type="NCBI Taxonomy" id="2054422"/>
    <lineage>
        <taxon>Bacteria</taxon>
        <taxon>Bacillati</taxon>
        <taxon>Actinomycetota</taxon>
        <taxon>Actinomycetes</taxon>
        <taxon>Glycomycetales</taxon>
        <taxon>Glycomycetaceae</taxon>
        <taxon>Glycomyces</taxon>
    </lineage>
</organism>
<comment type="caution">
    <text evidence="3">The sequence shown here is derived from an EMBL/GenBank/DDBJ whole genome shotgun (WGS) entry which is preliminary data.</text>
</comment>
<evidence type="ECO:0000256" key="2">
    <source>
        <dbReference type="SAM" id="Phobius"/>
    </source>
</evidence>
<dbReference type="Proteomes" id="UP001595712">
    <property type="component" value="Unassembled WGS sequence"/>
</dbReference>